<keyword evidence="8" id="KW-1185">Reference proteome</keyword>
<feature type="transmembrane region" description="Helical" evidence="6">
    <location>
        <begin position="178"/>
        <end position="197"/>
    </location>
</feature>
<dbReference type="AlphaFoldDB" id="A0A9P5AJR9"/>
<feature type="compositionally biased region" description="Basic and acidic residues" evidence="5">
    <location>
        <begin position="11"/>
        <end position="28"/>
    </location>
</feature>
<evidence type="ECO:0000256" key="6">
    <source>
        <dbReference type="SAM" id="Phobius"/>
    </source>
</evidence>
<evidence type="ECO:0000256" key="5">
    <source>
        <dbReference type="SAM" id="MobiDB-lite"/>
    </source>
</evidence>
<comment type="caution">
    <text evidence="7">The sequence shown here is derived from an EMBL/GenBank/DDBJ whole genome shotgun (WGS) entry which is preliminary data.</text>
</comment>
<evidence type="ECO:0000256" key="4">
    <source>
        <dbReference type="ARBA" id="ARBA00023136"/>
    </source>
</evidence>
<dbReference type="EMBL" id="PVQB02000265">
    <property type="protein sequence ID" value="KAF4339769.1"/>
    <property type="molecule type" value="Genomic_DNA"/>
</dbReference>
<name>A0A9P5AJR9_9HYPO</name>
<evidence type="ECO:0000256" key="1">
    <source>
        <dbReference type="ARBA" id="ARBA00022448"/>
    </source>
</evidence>
<evidence type="ECO:0000256" key="3">
    <source>
        <dbReference type="ARBA" id="ARBA00022989"/>
    </source>
</evidence>
<dbReference type="OrthoDB" id="5667at2759"/>
<accession>A0A9P5AJR9</accession>
<dbReference type="InterPro" id="IPR050327">
    <property type="entry name" value="Proton-linked_MCT"/>
</dbReference>
<keyword evidence="2 6" id="KW-0812">Transmembrane</keyword>
<dbReference type="Gene3D" id="1.20.1250.20">
    <property type="entry name" value="MFS general substrate transporter like domains"/>
    <property type="match status" value="1"/>
</dbReference>
<keyword evidence="4 6" id="KW-0472">Membrane</keyword>
<feature type="transmembrane region" description="Helical" evidence="6">
    <location>
        <begin position="124"/>
        <end position="146"/>
    </location>
</feature>
<proteinExistence type="predicted"/>
<dbReference type="SUPFAM" id="SSF103473">
    <property type="entry name" value="MFS general substrate transporter"/>
    <property type="match status" value="1"/>
</dbReference>
<dbReference type="Proteomes" id="UP000730481">
    <property type="component" value="Unassembled WGS sequence"/>
</dbReference>
<keyword evidence="3 6" id="KW-1133">Transmembrane helix</keyword>
<keyword evidence="1" id="KW-0813">Transport</keyword>
<evidence type="ECO:0000313" key="7">
    <source>
        <dbReference type="EMBL" id="KAF4339769.1"/>
    </source>
</evidence>
<evidence type="ECO:0000256" key="2">
    <source>
        <dbReference type="ARBA" id="ARBA00022692"/>
    </source>
</evidence>
<protein>
    <submittedName>
        <fullName evidence="7">Major facilitator superfamily transporter</fullName>
    </submittedName>
</protein>
<feature type="transmembrane region" description="Helical" evidence="6">
    <location>
        <begin position="153"/>
        <end position="172"/>
    </location>
</feature>
<feature type="transmembrane region" description="Helical" evidence="6">
    <location>
        <begin position="217"/>
        <end position="238"/>
    </location>
</feature>
<gene>
    <name evidence="7" type="ORF">FBEOM_6307</name>
</gene>
<organism evidence="7 8">
    <name type="scientific">Fusarium beomiforme</name>
    <dbReference type="NCBI Taxonomy" id="44412"/>
    <lineage>
        <taxon>Eukaryota</taxon>
        <taxon>Fungi</taxon>
        <taxon>Dikarya</taxon>
        <taxon>Ascomycota</taxon>
        <taxon>Pezizomycotina</taxon>
        <taxon>Sordariomycetes</taxon>
        <taxon>Hypocreomycetidae</taxon>
        <taxon>Hypocreales</taxon>
        <taxon>Nectriaceae</taxon>
        <taxon>Fusarium</taxon>
        <taxon>Fusarium burgessii species complex</taxon>
    </lineage>
</organism>
<dbReference type="InterPro" id="IPR036259">
    <property type="entry name" value="MFS_trans_sf"/>
</dbReference>
<feature type="region of interest" description="Disordered" evidence="5">
    <location>
        <begin position="1"/>
        <end position="65"/>
    </location>
</feature>
<dbReference type="PANTHER" id="PTHR11360">
    <property type="entry name" value="MONOCARBOXYLATE TRANSPORTER"/>
    <property type="match status" value="1"/>
</dbReference>
<feature type="transmembrane region" description="Helical" evidence="6">
    <location>
        <begin position="71"/>
        <end position="90"/>
    </location>
</feature>
<feature type="compositionally biased region" description="Polar residues" evidence="5">
    <location>
        <begin position="33"/>
        <end position="45"/>
    </location>
</feature>
<dbReference type="PANTHER" id="PTHR11360:SF224">
    <property type="entry name" value="MAJOR FACILITATOR SUPERFAMILY (MFS) PROFILE DOMAIN-CONTAINING PROTEIN-RELATED"/>
    <property type="match status" value="1"/>
</dbReference>
<evidence type="ECO:0000313" key="8">
    <source>
        <dbReference type="Proteomes" id="UP000730481"/>
    </source>
</evidence>
<reference evidence="7" key="1">
    <citation type="journal article" date="2017" name="Mycologia">
        <title>Fusarium algeriense, sp. nov., a novel toxigenic crown rot pathogen of durum wheat from Algeria is nested in the Fusarium burgessii species complex.</title>
        <authorList>
            <person name="Laraba I."/>
            <person name="Keddad A."/>
            <person name="Boureghda H."/>
            <person name="Abdallah N."/>
            <person name="Vaughan M.M."/>
            <person name="Proctor R.H."/>
            <person name="Busman M."/>
            <person name="O'Donnell K."/>
        </authorList>
    </citation>
    <scope>NUCLEOTIDE SEQUENCE</scope>
    <source>
        <strain evidence="7">NRRL 25174</strain>
    </source>
</reference>
<sequence>MATNAGGAVDNSRRSIKDNRHDPEKPAELPDTLSGSETERSQNVNPEAALDQQASDAAKAHDEGTPDGGTAAWMVVLGAWCCSFCSPGWINTQLTDLVVLPLGMGSFQEYYQREPLKDYSSSEIAWIPSLEIFFLFGLGPIVGIIFDRYGPRPLIIGGTIFHVFGLMIASLAETYYQFILSQGVCSAIGVACLYPPVRPRQKPVPKKLPAGRLAAPFTEPAFALLLVGIFILTYGMYIPIDYLPLSGLQEANMSVDMSQYLVAIMNAARYA</sequence>
<reference evidence="7" key="2">
    <citation type="submission" date="2020-02" db="EMBL/GenBank/DDBJ databases">
        <title>Identification and distribution of gene clusters putatively required for synthesis of sphingolipid metabolism inhibitors in phylogenetically diverse species of the filamentous fungus Fusarium.</title>
        <authorList>
            <person name="Kim H.-S."/>
            <person name="Busman M."/>
            <person name="Brown D.W."/>
            <person name="Divon H."/>
            <person name="Uhlig S."/>
            <person name="Proctor R.H."/>
        </authorList>
    </citation>
    <scope>NUCLEOTIDE SEQUENCE</scope>
    <source>
        <strain evidence="7">NRRL 25174</strain>
    </source>
</reference>